<keyword evidence="12" id="KW-1185">Reference proteome</keyword>
<dbReference type="InterPro" id="IPR000800">
    <property type="entry name" value="Notch_dom"/>
</dbReference>
<organism evidence="12 13">
    <name type="scientific">Frankliniella occidentalis</name>
    <name type="common">Western flower thrips</name>
    <name type="synonym">Euthrips occidentalis</name>
    <dbReference type="NCBI Taxonomy" id="133901"/>
    <lineage>
        <taxon>Eukaryota</taxon>
        <taxon>Metazoa</taxon>
        <taxon>Ecdysozoa</taxon>
        <taxon>Arthropoda</taxon>
        <taxon>Hexapoda</taxon>
        <taxon>Insecta</taxon>
        <taxon>Pterygota</taxon>
        <taxon>Neoptera</taxon>
        <taxon>Paraneoptera</taxon>
        <taxon>Thysanoptera</taxon>
        <taxon>Terebrantia</taxon>
        <taxon>Thripoidea</taxon>
        <taxon>Thripidae</taxon>
        <taxon>Frankliniella</taxon>
    </lineage>
</organism>
<evidence type="ECO:0000256" key="5">
    <source>
        <dbReference type="ARBA" id="ARBA00022989"/>
    </source>
</evidence>
<dbReference type="Pfam" id="PF17101">
    <property type="entry name" value="Stealth_CR1"/>
    <property type="match status" value="1"/>
</dbReference>
<evidence type="ECO:0000313" key="12">
    <source>
        <dbReference type="Proteomes" id="UP000504606"/>
    </source>
</evidence>
<evidence type="ECO:0000256" key="4">
    <source>
        <dbReference type="ARBA" id="ARBA00022737"/>
    </source>
</evidence>
<proteinExistence type="inferred from homology"/>
<dbReference type="Pfam" id="PF00066">
    <property type="entry name" value="Notch"/>
    <property type="match status" value="1"/>
</dbReference>
<dbReference type="Pfam" id="PF17103">
    <property type="entry name" value="Stealth_CR4"/>
    <property type="match status" value="1"/>
</dbReference>
<reference evidence="13" key="1">
    <citation type="submission" date="2025-08" db="UniProtKB">
        <authorList>
            <consortium name="RefSeq"/>
        </authorList>
    </citation>
    <scope>IDENTIFICATION</scope>
    <source>
        <tissue evidence="13">Whole organism</tissue>
    </source>
</reference>
<keyword evidence="8" id="KW-0325">Glycoprotein</keyword>
<dbReference type="InterPro" id="IPR031356">
    <property type="entry name" value="Stealth_CR4"/>
</dbReference>
<evidence type="ECO:0000256" key="1">
    <source>
        <dbReference type="ARBA" id="ARBA00007583"/>
    </source>
</evidence>
<comment type="subcellular location">
    <subcellularLocation>
        <location evidence="9">Endomembrane system</location>
        <topology evidence="9">Single-pass type I membrane protein</topology>
    </subcellularLocation>
</comment>
<evidence type="ECO:0000256" key="10">
    <source>
        <dbReference type="SAM" id="Phobius"/>
    </source>
</evidence>
<dbReference type="InterPro" id="IPR031358">
    <property type="entry name" value="Stealth_CR1"/>
</dbReference>
<dbReference type="SUPFAM" id="SSF90193">
    <property type="entry name" value="Notch domain"/>
    <property type="match status" value="1"/>
</dbReference>
<keyword evidence="3 10" id="KW-0812">Transmembrane</keyword>
<feature type="transmembrane region" description="Helical" evidence="10">
    <location>
        <begin position="20"/>
        <end position="47"/>
    </location>
</feature>
<dbReference type="KEGG" id="foc:113207711"/>
<keyword evidence="5 10" id="KW-1133">Transmembrane helix</keyword>
<dbReference type="GeneID" id="113207711"/>
<evidence type="ECO:0000256" key="7">
    <source>
        <dbReference type="ARBA" id="ARBA00023157"/>
    </source>
</evidence>
<accession>A0A6J1SLG1</accession>
<dbReference type="RefSeq" id="XP_026280160.1">
    <property type="nucleotide sequence ID" value="XM_026424375.2"/>
</dbReference>
<evidence type="ECO:0000256" key="2">
    <source>
        <dbReference type="ARBA" id="ARBA00022679"/>
    </source>
</evidence>
<protein>
    <submittedName>
        <fullName evidence="13">N-acetylglucosamine-1-phosphotransferase subunits alpha/beta</fullName>
    </submittedName>
</protein>
<name>A0A6J1SLG1_FRAOC</name>
<dbReference type="Proteomes" id="UP000504606">
    <property type="component" value="Unplaced"/>
</dbReference>
<feature type="domain" description="LNR" evidence="11">
    <location>
        <begin position="410"/>
        <end position="450"/>
    </location>
</feature>
<keyword evidence="2" id="KW-0808">Transferase</keyword>
<dbReference type="GO" id="GO:0003976">
    <property type="term" value="F:UDP-N-acetylglucosamine-lysosomal-enzyme N-acetylglucosaminephosphotransferase activity"/>
    <property type="evidence" value="ECO:0007669"/>
    <property type="project" value="TreeGrafter"/>
</dbReference>
<dbReference type="GO" id="GO:0005794">
    <property type="term" value="C:Golgi apparatus"/>
    <property type="evidence" value="ECO:0007669"/>
    <property type="project" value="TreeGrafter"/>
</dbReference>
<dbReference type="InterPro" id="IPR031357">
    <property type="entry name" value="Stealth_CR3"/>
</dbReference>
<evidence type="ECO:0000256" key="8">
    <source>
        <dbReference type="ARBA" id="ARBA00023180"/>
    </source>
</evidence>
<dbReference type="PROSITE" id="PS50258">
    <property type="entry name" value="LNR"/>
    <property type="match status" value="1"/>
</dbReference>
<gene>
    <name evidence="13" type="primary">LOC113207711</name>
</gene>
<dbReference type="Pfam" id="PF11380">
    <property type="entry name" value="Stealth_CR2"/>
    <property type="match status" value="1"/>
</dbReference>
<dbReference type="AlphaFoldDB" id="A0A6J1SLG1"/>
<dbReference type="InterPro" id="IPR047141">
    <property type="entry name" value="Stealth"/>
</dbReference>
<keyword evidence="4" id="KW-0677">Repeat</keyword>
<keyword evidence="7" id="KW-1015">Disulfide bond</keyword>
<feature type="transmembrane region" description="Helical" evidence="10">
    <location>
        <begin position="1022"/>
        <end position="1042"/>
    </location>
</feature>
<evidence type="ECO:0000259" key="11">
    <source>
        <dbReference type="PROSITE" id="PS50258"/>
    </source>
</evidence>
<dbReference type="InterPro" id="IPR035993">
    <property type="entry name" value="Notch-like_dom_sf"/>
</dbReference>
<dbReference type="Gene3D" id="3.30.300.320">
    <property type="match status" value="1"/>
</dbReference>
<dbReference type="InterPro" id="IPR021520">
    <property type="entry name" value="Stealth_CR2"/>
</dbReference>
<evidence type="ECO:0000256" key="6">
    <source>
        <dbReference type="ARBA" id="ARBA00023136"/>
    </source>
</evidence>
<evidence type="ECO:0000256" key="3">
    <source>
        <dbReference type="ARBA" id="ARBA00022692"/>
    </source>
</evidence>
<dbReference type="PANTHER" id="PTHR24045:SF0">
    <property type="entry name" value="N-ACETYLGLUCOSAMINE-1-PHOSPHOTRANSFERASE SUBUNITS ALPHA_BETA"/>
    <property type="match status" value="1"/>
</dbReference>
<dbReference type="GO" id="GO:0046835">
    <property type="term" value="P:carbohydrate phosphorylation"/>
    <property type="evidence" value="ECO:0007669"/>
    <property type="project" value="TreeGrafter"/>
</dbReference>
<comment type="similarity">
    <text evidence="1">Belongs to the stealth family.</text>
</comment>
<dbReference type="PANTHER" id="PTHR24045">
    <property type="match status" value="1"/>
</dbReference>
<dbReference type="CTD" id="79158"/>
<evidence type="ECO:0000313" key="13">
    <source>
        <dbReference type="RefSeq" id="XP_026280160.1"/>
    </source>
</evidence>
<dbReference type="Pfam" id="PF17102">
    <property type="entry name" value="Stealth_CR3"/>
    <property type="match status" value="1"/>
</dbReference>
<evidence type="ECO:0000256" key="9">
    <source>
        <dbReference type="ARBA" id="ARBA00046288"/>
    </source>
</evidence>
<dbReference type="GO" id="GO:0016256">
    <property type="term" value="P:N-glycan processing to lysosome"/>
    <property type="evidence" value="ECO:0007669"/>
    <property type="project" value="TreeGrafter"/>
</dbReference>
<keyword evidence="6 10" id="KW-0472">Membrane</keyword>
<sequence>MNTWKVLQRKIYDVLSHKYFLIVLFPCLILTLLLLSIIQVGEVWTIWFERGQHGNYVSNPGSPCSADIEIDAVYTWVNGSDPTLLKDLKYHREKNEIIDRWAECPYPDCEPSHIVLYRGCGKFSKLLRDQLPPIERLEAGPNSVTSLVTSSYCQNETSSLIYFSSIDHAAKAILTKVNGSLSQGFWTTDHGLPESYPTPQWIRLSGLVSKFFSIPADSMKKMLSKQIHSDILEIWPNAEHSFVILKLLTPQAVDQIFLKSRVLNLAGDLVVVTKIALVFNYPVRNRFDHFAPSRFEDKEELRYSLRSLEKHAPWIRRVYLVTNGQIPHWLDLDNQRITLVTHKDIFPNQSHLPTFSSPAIESHLHKIKGLSNKFLYLNDDIMFTQNVWPEDFFTNSKGFKIYLSWPVPDCSPTCLWSWVADGSCDSECNVVECGFDGGDCNGTDSFPNSLKIRLPREEFSVYDEFYDLALEKADNFMKNAPDINFNYLQAPAAGLAENNLHSRIKKVALIPGEEDDDLIRLQEPNRDYGGRDSTKRHKRAAVKKNLASKSYFESSMVAGQSADFPGSVTNSDSGIRRALLAADQLKGAERPRHRSPFPQTDVNNTSVEMNSKRIVRTGGTSKLNGSLYGSINDRQQNHGQFPQHANSHPNQSITLSVNNTTNNLRSITMINNSLRSTHVLTSVRNRNVKNFLRLLNSTKEKRLHNLMENELNESIDQTLMEKENHRQIWYGKSKHRILDSFAESLLHVNMLYNRVYGFETRRVPAHAPHLIEKHIMGELQEKFPKEWEETSSHKLRSPKDMQFAFSYFYFLMSEEKDMSVEELFNLYDTDHSRTWSDREIRTLMTRLYPAPLNPHHLLQFEEFVLTCAKNAPSSEAPAIQMSTPMYERYQDSPLPTVTWNLVNNCPALKKLMLTNLGKEKKYPYEIVKEWSKDVIFKMLHSNVSHLVGHLDDIRRNPKKFVCLNDNLDPKQETENAMVRAVLRDFYHSFFPLPSKFELPLDMRNRFLHVTELEDWKKSRAQLRIAAILAVITLCLLTFAVVCPEEVRHYGRRIFELAFCYQRRRPSRIRGKSRSPVRGSSSTRSV</sequence>
<dbReference type="OrthoDB" id="263283at2759"/>
<dbReference type="SMART" id="SM00004">
    <property type="entry name" value="NL"/>
    <property type="match status" value="1"/>
</dbReference>